<protein>
    <submittedName>
        <fullName evidence="1">Uncharacterized protein</fullName>
    </submittedName>
</protein>
<accession>A0A8H7Q9C5</accession>
<reference evidence="1" key="1">
    <citation type="submission" date="2020-12" db="EMBL/GenBank/DDBJ databases">
        <title>Metabolic potential, ecology and presence of endohyphal bacteria is reflected in genomic diversity of Mucoromycotina.</title>
        <authorList>
            <person name="Muszewska A."/>
            <person name="Okrasinska A."/>
            <person name="Steczkiewicz K."/>
            <person name="Drgas O."/>
            <person name="Orlowska M."/>
            <person name="Perlinska-Lenart U."/>
            <person name="Aleksandrzak-Piekarczyk T."/>
            <person name="Szatraj K."/>
            <person name="Zielenkiewicz U."/>
            <person name="Pilsyk S."/>
            <person name="Malc E."/>
            <person name="Mieczkowski P."/>
            <person name="Kruszewska J.S."/>
            <person name="Biernat P."/>
            <person name="Pawlowska J."/>
        </authorList>
    </citation>
    <scope>NUCLEOTIDE SEQUENCE</scope>
    <source>
        <strain evidence="1">WA0000051536</strain>
    </source>
</reference>
<sequence>MTVTTYARSDTTSYPQWGFQYDYVMKVAAFVEGLPPKFQLSIAISKRETYQRMSLKPDTHHRVLWQ</sequence>
<dbReference type="EMBL" id="JAEPRA010000002">
    <property type="protein sequence ID" value="KAG2188402.1"/>
    <property type="molecule type" value="Genomic_DNA"/>
</dbReference>
<keyword evidence="2" id="KW-1185">Reference proteome</keyword>
<gene>
    <name evidence="1" type="ORF">INT44_001155</name>
</gene>
<dbReference type="Proteomes" id="UP000612746">
    <property type="component" value="Unassembled WGS sequence"/>
</dbReference>
<organism evidence="1 2">
    <name type="scientific">Umbelopsis vinacea</name>
    <dbReference type="NCBI Taxonomy" id="44442"/>
    <lineage>
        <taxon>Eukaryota</taxon>
        <taxon>Fungi</taxon>
        <taxon>Fungi incertae sedis</taxon>
        <taxon>Mucoromycota</taxon>
        <taxon>Mucoromycotina</taxon>
        <taxon>Umbelopsidomycetes</taxon>
        <taxon>Umbelopsidales</taxon>
        <taxon>Umbelopsidaceae</taxon>
        <taxon>Umbelopsis</taxon>
    </lineage>
</organism>
<dbReference type="AlphaFoldDB" id="A0A8H7Q9C5"/>
<evidence type="ECO:0000313" key="2">
    <source>
        <dbReference type="Proteomes" id="UP000612746"/>
    </source>
</evidence>
<proteinExistence type="predicted"/>
<evidence type="ECO:0000313" key="1">
    <source>
        <dbReference type="EMBL" id="KAG2188402.1"/>
    </source>
</evidence>
<comment type="caution">
    <text evidence="1">The sequence shown here is derived from an EMBL/GenBank/DDBJ whole genome shotgun (WGS) entry which is preliminary data.</text>
</comment>
<name>A0A8H7Q9C5_9FUNG</name>